<dbReference type="EMBL" id="BLAL01000236">
    <property type="protein sequence ID" value="GES94468.1"/>
    <property type="molecule type" value="Genomic_DNA"/>
</dbReference>
<comment type="caution">
    <text evidence="1">The sequence shown here is derived from an EMBL/GenBank/DDBJ whole genome shotgun (WGS) entry which is preliminary data.</text>
</comment>
<dbReference type="AlphaFoldDB" id="A0A8H3M0I2"/>
<gene>
    <name evidence="1" type="ORF">RCL2_002119900</name>
</gene>
<name>A0A8H3M0I2_9GLOM</name>
<accession>A0A8H3M0I2</accession>
<evidence type="ECO:0000313" key="1">
    <source>
        <dbReference type="EMBL" id="GES94468.1"/>
    </source>
</evidence>
<proteinExistence type="predicted"/>
<protein>
    <submittedName>
        <fullName evidence="1">Uncharacterized protein</fullName>
    </submittedName>
</protein>
<sequence>MSSSSQTNEKALLIEGFYEMFKAAFFEIIGDHSVINSTIKNTVYDKTERAELFTSNRFQSPYLQKNVKRSATAKAELWLVAYIAGLMDKTFQIFRDGMRDQIDQQEK</sequence>
<evidence type="ECO:0000313" key="2">
    <source>
        <dbReference type="Proteomes" id="UP000615446"/>
    </source>
</evidence>
<dbReference type="Proteomes" id="UP000615446">
    <property type="component" value="Unassembled WGS sequence"/>
</dbReference>
<reference evidence="1" key="1">
    <citation type="submission" date="2019-10" db="EMBL/GenBank/DDBJ databases">
        <title>Conservation and host-specific expression of non-tandemly repeated heterogenous ribosome RNA gene in arbuscular mycorrhizal fungi.</title>
        <authorList>
            <person name="Maeda T."/>
            <person name="Kobayashi Y."/>
            <person name="Nakagawa T."/>
            <person name="Ezawa T."/>
            <person name="Yamaguchi K."/>
            <person name="Bino T."/>
            <person name="Nishimoto Y."/>
            <person name="Shigenobu S."/>
            <person name="Kawaguchi M."/>
        </authorList>
    </citation>
    <scope>NUCLEOTIDE SEQUENCE</scope>
    <source>
        <strain evidence="1">HR1</strain>
    </source>
</reference>
<organism evidence="1 2">
    <name type="scientific">Rhizophagus clarus</name>
    <dbReference type="NCBI Taxonomy" id="94130"/>
    <lineage>
        <taxon>Eukaryota</taxon>
        <taxon>Fungi</taxon>
        <taxon>Fungi incertae sedis</taxon>
        <taxon>Mucoromycota</taxon>
        <taxon>Glomeromycotina</taxon>
        <taxon>Glomeromycetes</taxon>
        <taxon>Glomerales</taxon>
        <taxon>Glomeraceae</taxon>
        <taxon>Rhizophagus</taxon>
    </lineage>
</organism>